<feature type="compositionally biased region" description="Acidic residues" evidence="1">
    <location>
        <begin position="22"/>
        <end position="33"/>
    </location>
</feature>
<proteinExistence type="predicted"/>
<protein>
    <submittedName>
        <fullName evidence="2">UPF0690 protein C1orf52 homolog</fullName>
    </submittedName>
</protein>
<comment type="caution">
    <text evidence="2">The sequence shown here is derived from an EMBL/GenBank/DDBJ whole genome shotgun (WGS) entry which is preliminary data.</text>
</comment>
<feature type="compositionally biased region" description="Low complexity" evidence="1">
    <location>
        <begin position="39"/>
        <end position="51"/>
    </location>
</feature>
<dbReference type="Pfam" id="PF15559">
    <property type="entry name" value="DUF4660"/>
    <property type="match status" value="1"/>
</dbReference>
<feature type="compositionally biased region" description="Basic and acidic residues" evidence="1">
    <location>
        <begin position="53"/>
        <end position="65"/>
    </location>
</feature>
<dbReference type="InterPro" id="IPR029089">
    <property type="entry name" value="DUF4660"/>
</dbReference>
<sequence>MASNLSKKDPLSRYFKDLDEFELSSNEDSEEENQINAKPVPLSVQLPQVPVEGEDKSGKLTEKLQKPSVKKLPSADDCLKNQSKPAFLRLKQQKEVDWDKNIKSIDQTEGGPVDFETNAVPPPTSYEPVTDLGTNVVDSEGNKRKRYDDEPDQVTPTKAYKVYKDDEDENL</sequence>
<accession>A0AAV4IWP1</accession>
<dbReference type="AlphaFoldDB" id="A0AAV4IWP1"/>
<evidence type="ECO:0000313" key="3">
    <source>
        <dbReference type="Proteomes" id="UP000762676"/>
    </source>
</evidence>
<organism evidence="2 3">
    <name type="scientific">Elysia marginata</name>
    <dbReference type="NCBI Taxonomy" id="1093978"/>
    <lineage>
        <taxon>Eukaryota</taxon>
        <taxon>Metazoa</taxon>
        <taxon>Spiralia</taxon>
        <taxon>Lophotrochozoa</taxon>
        <taxon>Mollusca</taxon>
        <taxon>Gastropoda</taxon>
        <taxon>Heterobranchia</taxon>
        <taxon>Euthyneura</taxon>
        <taxon>Panpulmonata</taxon>
        <taxon>Sacoglossa</taxon>
        <taxon>Placobranchoidea</taxon>
        <taxon>Plakobranchidae</taxon>
        <taxon>Elysia</taxon>
    </lineage>
</organism>
<feature type="region of interest" description="Disordered" evidence="1">
    <location>
        <begin position="22"/>
        <end position="77"/>
    </location>
</feature>
<evidence type="ECO:0000256" key="1">
    <source>
        <dbReference type="SAM" id="MobiDB-lite"/>
    </source>
</evidence>
<name>A0AAV4IWP1_9GAST</name>
<evidence type="ECO:0000313" key="2">
    <source>
        <dbReference type="EMBL" id="GFS14139.1"/>
    </source>
</evidence>
<keyword evidence="3" id="KW-1185">Reference proteome</keyword>
<feature type="region of interest" description="Disordered" evidence="1">
    <location>
        <begin position="105"/>
        <end position="171"/>
    </location>
</feature>
<dbReference type="Proteomes" id="UP000762676">
    <property type="component" value="Unassembled WGS sequence"/>
</dbReference>
<reference evidence="2 3" key="1">
    <citation type="journal article" date="2021" name="Elife">
        <title>Chloroplast acquisition without the gene transfer in kleptoplastic sea slugs, Plakobranchus ocellatus.</title>
        <authorList>
            <person name="Maeda T."/>
            <person name="Takahashi S."/>
            <person name="Yoshida T."/>
            <person name="Shimamura S."/>
            <person name="Takaki Y."/>
            <person name="Nagai Y."/>
            <person name="Toyoda A."/>
            <person name="Suzuki Y."/>
            <person name="Arimoto A."/>
            <person name="Ishii H."/>
            <person name="Satoh N."/>
            <person name="Nishiyama T."/>
            <person name="Hasebe M."/>
            <person name="Maruyama T."/>
            <person name="Minagawa J."/>
            <person name="Obokata J."/>
            <person name="Shigenobu S."/>
        </authorList>
    </citation>
    <scope>NUCLEOTIDE SEQUENCE [LARGE SCALE GENOMIC DNA]</scope>
</reference>
<dbReference type="EMBL" id="BMAT01009811">
    <property type="protein sequence ID" value="GFS14139.1"/>
    <property type="molecule type" value="Genomic_DNA"/>
</dbReference>
<gene>
    <name evidence="2" type="ORF">ElyMa_004900400</name>
</gene>